<dbReference type="AlphaFoldDB" id="A0AAV2QM94"/>
<evidence type="ECO:0000256" key="1">
    <source>
        <dbReference type="SAM" id="MobiDB-lite"/>
    </source>
</evidence>
<dbReference type="CDD" id="cd00063">
    <property type="entry name" value="FN3"/>
    <property type="match status" value="1"/>
</dbReference>
<dbReference type="PROSITE" id="PS00018">
    <property type="entry name" value="EF_HAND_1"/>
    <property type="match status" value="2"/>
</dbReference>
<evidence type="ECO:0000313" key="4">
    <source>
        <dbReference type="Proteomes" id="UP001497623"/>
    </source>
</evidence>
<feature type="non-terminal residue" evidence="3">
    <location>
        <position position="328"/>
    </location>
</feature>
<protein>
    <recommendedName>
        <fullName evidence="5">Fibronectin type-III domain-containing protein</fullName>
    </recommendedName>
</protein>
<accession>A0AAV2QM94</accession>
<keyword evidence="4" id="KW-1185">Reference proteome</keyword>
<feature type="region of interest" description="Disordered" evidence="1">
    <location>
        <begin position="24"/>
        <end position="47"/>
    </location>
</feature>
<dbReference type="Gene3D" id="2.60.40.10">
    <property type="entry name" value="Immunoglobulins"/>
    <property type="match status" value="1"/>
</dbReference>
<feature type="compositionally biased region" description="Acidic residues" evidence="1">
    <location>
        <begin position="37"/>
        <end position="47"/>
    </location>
</feature>
<dbReference type="Proteomes" id="UP001497623">
    <property type="component" value="Unassembled WGS sequence"/>
</dbReference>
<feature type="transmembrane region" description="Helical" evidence="2">
    <location>
        <begin position="214"/>
        <end position="239"/>
    </location>
</feature>
<sequence>AADRDNDGDIDALDAMNRQVFLKDTNNDGYINKDDVLDTDGDGDIDEEDFDVADVNNDGKIDWDDILAGDQNGDGDIDFRDIGDADGDGDIDGDDLEAADADHDGDIDLADKGKGVDVKINWHPDFEDHPGVDFYVQKRIKGSNGWQNTTVEKDHLYQTLRGLDPRRAYEVRVIAIDGQFETPSKIVMIEPTMEMDNTEEPNDAAVMDDYDPIMWTWFIIAIMAAVTMLCIVFFSVWVYNTRLNRVAELRAALYEGYEAPQPIPPITKEQLADMEAGKPDPEIEEEMTANYQRKQLASMMRRQETVQSVDSFASHDDDFAEYGDETMG</sequence>
<dbReference type="EMBL" id="CAXKWB010007905">
    <property type="protein sequence ID" value="CAL4088931.1"/>
    <property type="molecule type" value="Genomic_DNA"/>
</dbReference>
<organism evidence="3 4">
    <name type="scientific">Meganyctiphanes norvegica</name>
    <name type="common">Northern krill</name>
    <name type="synonym">Thysanopoda norvegica</name>
    <dbReference type="NCBI Taxonomy" id="48144"/>
    <lineage>
        <taxon>Eukaryota</taxon>
        <taxon>Metazoa</taxon>
        <taxon>Ecdysozoa</taxon>
        <taxon>Arthropoda</taxon>
        <taxon>Crustacea</taxon>
        <taxon>Multicrustacea</taxon>
        <taxon>Malacostraca</taxon>
        <taxon>Eumalacostraca</taxon>
        <taxon>Eucarida</taxon>
        <taxon>Euphausiacea</taxon>
        <taxon>Euphausiidae</taxon>
        <taxon>Meganyctiphanes</taxon>
    </lineage>
</organism>
<dbReference type="InterPro" id="IPR013783">
    <property type="entry name" value="Ig-like_fold"/>
</dbReference>
<keyword evidence="2" id="KW-1133">Transmembrane helix</keyword>
<keyword evidence="2" id="KW-0812">Transmembrane</keyword>
<keyword evidence="2" id="KW-0472">Membrane</keyword>
<name>A0AAV2QM94_MEGNR</name>
<gene>
    <name evidence="3" type="ORF">MNOR_LOCUS13664</name>
</gene>
<dbReference type="InterPro" id="IPR003961">
    <property type="entry name" value="FN3_dom"/>
</dbReference>
<evidence type="ECO:0008006" key="5">
    <source>
        <dbReference type="Google" id="ProtNLM"/>
    </source>
</evidence>
<reference evidence="3 4" key="1">
    <citation type="submission" date="2024-05" db="EMBL/GenBank/DDBJ databases">
        <authorList>
            <person name="Wallberg A."/>
        </authorList>
    </citation>
    <scope>NUCLEOTIDE SEQUENCE [LARGE SCALE GENOMIC DNA]</scope>
</reference>
<dbReference type="InterPro" id="IPR018247">
    <property type="entry name" value="EF_Hand_1_Ca_BS"/>
</dbReference>
<evidence type="ECO:0000313" key="3">
    <source>
        <dbReference type="EMBL" id="CAL4088931.1"/>
    </source>
</evidence>
<proteinExistence type="predicted"/>
<feature type="non-terminal residue" evidence="3">
    <location>
        <position position="1"/>
    </location>
</feature>
<comment type="caution">
    <text evidence="3">The sequence shown here is derived from an EMBL/GenBank/DDBJ whole genome shotgun (WGS) entry which is preliminary data.</text>
</comment>
<evidence type="ECO:0000256" key="2">
    <source>
        <dbReference type="SAM" id="Phobius"/>
    </source>
</evidence>
<dbReference type="InterPro" id="IPR036116">
    <property type="entry name" value="FN3_sf"/>
</dbReference>
<dbReference type="SUPFAM" id="SSF49265">
    <property type="entry name" value="Fibronectin type III"/>
    <property type="match status" value="1"/>
</dbReference>